<dbReference type="GO" id="GO:0006654">
    <property type="term" value="P:phosphatidic acid biosynthetic process"/>
    <property type="evidence" value="ECO:0007669"/>
    <property type="project" value="TreeGrafter"/>
</dbReference>
<dbReference type="SUPFAM" id="SSF69593">
    <property type="entry name" value="Glycerol-3-phosphate (1)-acyltransferase"/>
    <property type="match status" value="1"/>
</dbReference>
<dbReference type="GO" id="GO:0003841">
    <property type="term" value="F:1-acylglycerol-3-phosphate O-acyltransferase activity"/>
    <property type="evidence" value="ECO:0007669"/>
    <property type="project" value="TreeGrafter"/>
</dbReference>
<dbReference type="Pfam" id="PF01553">
    <property type="entry name" value="Acyltransferase"/>
    <property type="match status" value="1"/>
</dbReference>
<gene>
    <name evidence="6" type="ORF">dsat_1875</name>
</gene>
<keyword evidence="2 6" id="KW-0808">Transferase</keyword>
<comment type="pathway">
    <text evidence="1">Lipid metabolism.</text>
</comment>
<feature type="domain" description="Phospholipid/glycerol acyltransferase" evidence="5">
    <location>
        <begin position="65"/>
        <end position="182"/>
    </location>
</feature>
<sequence>MLHTVLTNVLVYLVFVPVTALLSLLAVVAPSLCDRIHMIWGRIALFCAGVRVETDLSVLTPGKTYVFMPNHQSQLDILLLLALLHAHRVRFVAKQELFSIPLLGWAMGRVGHVPIDRGNSVSAMKSLDRAAKQAQGGISIIVFPEGTRAGEEPEELMDFKIGGMILALKTGLPVVPLVITGTARVLRKKSVWLRPGVVKVRALPPLETAGRYTLKQREAFRDDLYRLMNGAYRELRNG</sequence>
<evidence type="ECO:0000256" key="3">
    <source>
        <dbReference type="ARBA" id="ARBA00023315"/>
    </source>
</evidence>
<keyword evidence="4" id="KW-1133">Transmembrane helix</keyword>
<evidence type="ECO:0000256" key="4">
    <source>
        <dbReference type="SAM" id="Phobius"/>
    </source>
</evidence>
<evidence type="ECO:0000259" key="5">
    <source>
        <dbReference type="SMART" id="SM00563"/>
    </source>
</evidence>
<dbReference type="CDD" id="cd07989">
    <property type="entry name" value="LPLAT_AGPAT-like"/>
    <property type="match status" value="1"/>
</dbReference>
<dbReference type="eggNOG" id="COG0204">
    <property type="taxonomic scope" value="Bacteria"/>
</dbReference>
<accession>S7TGB2</accession>
<reference evidence="6 7" key="1">
    <citation type="journal article" date="2013" name="Genome Announc.">
        <title>Draft genome sequences for three mercury-methylating, sulfate-reducing bacteria.</title>
        <authorList>
            <person name="Brown S.D."/>
            <person name="Hurt R.A.Jr."/>
            <person name="Gilmour C.C."/>
            <person name="Elias D.A."/>
        </authorList>
    </citation>
    <scope>NUCLEOTIDE SEQUENCE [LARGE SCALE GENOMIC DNA]</scope>
    <source>
        <strain evidence="6 7">DSM 16529</strain>
    </source>
</reference>
<evidence type="ECO:0000256" key="2">
    <source>
        <dbReference type="ARBA" id="ARBA00022679"/>
    </source>
</evidence>
<dbReference type="Proteomes" id="UP000014975">
    <property type="component" value="Unassembled WGS sequence"/>
</dbReference>
<evidence type="ECO:0000256" key="1">
    <source>
        <dbReference type="ARBA" id="ARBA00005189"/>
    </source>
</evidence>
<dbReference type="AlphaFoldDB" id="S7TGB2"/>
<keyword evidence="4" id="KW-0472">Membrane</keyword>
<dbReference type="SMART" id="SM00563">
    <property type="entry name" value="PlsC"/>
    <property type="match status" value="1"/>
</dbReference>
<dbReference type="RefSeq" id="WP_020885761.1">
    <property type="nucleotide sequence ID" value="NZ_ATHI01000002.1"/>
</dbReference>
<evidence type="ECO:0000313" key="7">
    <source>
        <dbReference type="Proteomes" id="UP000014975"/>
    </source>
</evidence>
<dbReference type="PANTHER" id="PTHR10434">
    <property type="entry name" value="1-ACYL-SN-GLYCEROL-3-PHOSPHATE ACYLTRANSFERASE"/>
    <property type="match status" value="1"/>
</dbReference>
<organism evidence="6 7">
    <name type="scientific">Alkalidesulfovibrio alkalitolerans DSM 16529</name>
    <dbReference type="NCBI Taxonomy" id="1121439"/>
    <lineage>
        <taxon>Bacteria</taxon>
        <taxon>Pseudomonadati</taxon>
        <taxon>Thermodesulfobacteriota</taxon>
        <taxon>Desulfovibrionia</taxon>
        <taxon>Desulfovibrionales</taxon>
        <taxon>Desulfovibrionaceae</taxon>
        <taxon>Alkalidesulfovibrio</taxon>
    </lineage>
</organism>
<dbReference type="EMBL" id="ATHI01000002">
    <property type="protein sequence ID" value="EPR35771.1"/>
    <property type="molecule type" value="Genomic_DNA"/>
</dbReference>
<keyword evidence="3 6" id="KW-0012">Acyltransferase</keyword>
<protein>
    <submittedName>
        <fullName evidence="6">Phospholipid/glycerol acyltransferase</fullName>
    </submittedName>
</protein>
<feature type="transmembrane region" description="Helical" evidence="4">
    <location>
        <begin position="12"/>
        <end position="33"/>
    </location>
</feature>
<name>S7TGB2_9BACT</name>
<dbReference type="InterPro" id="IPR002123">
    <property type="entry name" value="Plipid/glycerol_acylTrfase"/>
</dbReference>
<keyword evidence="7" id="KW-1185">Reference proteome</keyword>
<dbReference type="PATRIC" id="fig|1121439.3.peg.261"/>
<dbReference type="STRING" id="1121439.dsat_1875"/>
<proteinExistence type="predicted"/>
<keyword evidence="4" id="KW-0812">Transmembrane</keyword>
<evidence type="ECO:0000313" key="6">
    <source>
        <dbReference type="EMBL" id="EPR35771.1"/>
    </source>
</evidence>
<comment type="caution">
    <text evidence="6">The sequence shown here is derived from an EMBL/GenBank/DDBJ whole genome shotgun (WGS) entry which is preliminary data.</text>
</comment>
<dbReference type="PANTHER" id="PTHR10434:SF11">
    <property type="entry name" value="1-ACYL-SN-GLYCEROL-3-PHOSPHATE ACYLTRANSFERASE"/>
    <property type="match status" value="1"/>
</dbReference>